<dbReference type="InterPro" id="IPR018093">
    <property type="entry name" value="BCCT_CS"/>
</dbReference>
<feature type="transmembrane region" description="Helical" evidence="8">
    <location>
        <begin position="388"/>
        <end position="410"/>
    </location>
</feature>
<dbReference type="EMBL" id="JBGMEL010000029">
    <property type="protein sequence ID" value="MFA0792528.1"/>
    <property type="molecule type" value="Genomic_DNA"/>
</dbReference>
<feature type="transmembrane region" description="Helical" evidence="8">
    <location>
        <begin position="519"/>
        <end position="542"/>
    </location>
</feature>
<protein>
    <submittedName>
        <fullName evidence="9">Choline BCCT transporter BetT</fullName>
    </submittedName>
</protein>
<evidence type="ECO:0000256" key="6">
    <source>
        <dbReference type="ARBA" id="ARBA00022989"/>
    </source>
</evidence>
<keyword evidence="4" id="KW-1003">Cell membrane</keyword>
<dbReference type="Pfam" id="PF02028">
    <property type="entry name" value="BCCT"/>
    <property type="match status" value="1"/>
</dbReference>
<dbReference type="NCBIfam" id="TIGR00842">
    <property type="entry name" value="bcct"/>
    <property type="match status" value="1"/>
</dbReference>
<sequence>MDILRWHPIPSAHNRLLQAMAYSDGIDSFYFYRGYMQSAKSPEDESKAAAEPVRIKPLVFYGSVVGIVLFSLWAMIFTEQAVNVIYGTLGWISSSFGWFYFLAVVTYLVFVVLVAISKFGDIKLGPDHSEPEFNIVTWAAMLFSAGIGIDLIFYCIVEPVTQFMEPPVGEGGSIEAARHAMALTFLHWGLSGWGVYTLVGMSLAFFSYRHGLPLTIRSALYPLFGKRIYGSIGNSVDIAAVLGTVFGVATSLGIGIIQLNYGLQYMFGIPEGTITQSVLAILIVVFAAISAATGVERGIRRLSEFNMLLAVVLMLYVLFAGKTRFLLDAFVTNIGDYLQNFAGLSFNTYAFAPPTDWLNAWTLFFWAWWIAWGPFVGLFLARISRGRTIRAFVTGTLILPFTFMAAWMAIMGNSAIDMVMGGATEFGVQAVEKPGSAIYLFLEQLPWGLLTTIAVTILSIVFFVTSGDSGSLVLSNLTIRLEDPNQDAPPWMRILWAAIIGIVTIALLMTGGLSALQGAVVIMGLPFAIVLLLMMLGLYRALQLEGLKSASMQEALSGHLSGRTISREGHTNWAQRLSRAISFPTLKQVDTFIQRTVKPAFEAVKEKLEEEGHPVSITGDSGDKLHLALSVDLGGESAFTYQVWPKRCSMPAFTLLTEQPHSSYYRLEPHLQEGGLTYDLMGYTREQVIGDIVDHFEVHLQYLYMRRERKTRTSGKEGEPGSA</sequence>
<dbReference type="Proteomes" id="UP001569414">
    <property type="component" value="Unassembled WGS sequence"/>
</dbReference>
<evidence type="ECO:0000313" key="9">
    <source>
        <dbReference type="EMBL" id="MFA0792528.1"/>
    </source>
</evidence>
<dbReference type="PROSITE" id="PS01303">
    <property type="entry name" value="BCCT"/>
    <property type="match status" value="1"/>
</dbReference>
<proteinExistence type="inferred from homology"/>
<reference evidence="9 10" key="1">
    <citation type="submission" date="2024-08" db="EMBL/GenBank/DDBJ databases">
        <authorList>
            <person name="Ishaq N."/>
        </authorList>
    </citation>
    <scope>NUCLEOTIDE SEQUENCE [LARGE SCALE GENOMIC DNA]</scope>
    <source>
        <strain evidence="9 10">JCM 30400</strain>
    </source>
</reference>
<dbReference type="RefSeq" id="WP_371844917.1">
    <property type="nucleotide sequence ID" value="NZ_JBGMEL010000029.1"/>
</dbReference>
<organism evidence="9 10">
    <name type="scientific">Microbulbifer echini</name>
    <dbReference type="NCBI Taxonomy" id="1529067"/>
    <lineage>
        <taxon>Bacteria</taxon>
        <taxon>Pseudomonadati</taxon>
        <taxon>Pseudomonadota</taxon>
        <taxon>Gammaproteobacteria</taxon>
        <taxon>Cellvibrionales</taxon>
        <taxon>Microbulbiferaceae</taxon>
        <taxon>Microbulbifer</taxon>
    </lineage>
</organism>
<keyword evidence="7 8" id="KW-0472">Membrane</keyword>
<feature type="transmembrane region" description="Helical" evidence="8">
    <location>
        <begin position="494"/>
        <end position="513"/>
    </location>
</feature>
<dbReference type="NCBIfam" id="NF007399">
    <property type="entry name" value="PRK09928.1"/>
    <property type="match status" value="1"/>
</dbReference>
<feature type="transmembrane region" description="Helical" evidence="8">
    <location>
        <begin position="97"/>
        <end position="116"/>
    </location>
</feature>
<dbReference type="InterPro" id="IPR000060">
    <property type="entry name" value="BCCT_transptr"/>
</dbReference>
<keyword evidence="10" id="KW-1185">Reference proteome</keyword>
<dbReference type="PANTHER" id="PTHR30047:SF7">
    <property type="entry name" value="HIGH-AFFINITY CHOLINE TRANSPORT PROTEIN"/>
    <property type="match status" value="1"/>
</dbReference>
<evidence type="ECO:0000256" key="7">
    <source>
        <dbReference type="ARBA" id="ARBA00023136"/>
    </source>
</evidence>
<feature type="transmembrane region" description="Helical" evidence="8">
    <location>
        <begin position="58"/>
        <end position="77"/>
    </location>
</feature>
<feature type="transmembrane region" description="Helical" evidence="8">
    <location>
        <begin position="449"/>
        <end position="474"/>
    </location>
</feature>
<feature type="transmembrane region" description="Helical" evidence="8">
    <location>
        <begin position="363"/>
        <end position="381"/>
    </location>
</feature>
<feature type="transmembrane region" description="Helical" evidence="8">
    <location>
        <begin position="185"/>
        <end position="208"/>
    </location>
</feature>
<evidence type="ECO:0000256" key="5">
    <source>
        <dbReference type="ARBA" id="ARBA00022692"/>
    </source>
</evidence>
<dbReference type="PANTHER" id="PTHR30047">
    <property type="entry name" value="HIGH-AFFINITY CHOLINE TRANSPORT PROTEIN-RELATED"/>
    <property type="match status" value="1"/>
</dbReference>
<comment type="caution">
    <text evidence="9">The sequence shown here is derived from an EMBL/GenBank/DDBJ whole genome shotgun (WGS) entry which is preliminary data.</text>
</comment>
<evidence type="ECO:0000256" key="8">
    <source>
        <dbReference type="SAM" id="Phobius"/>
    </source>
</evidence>
<feature type="transmembrane region" description="Helical" evidence="8">
    <location>
        <begin position="136"/>
        <end position="157"/>
    </location>
</feature>
<feature type="transmembrane region" description="Helical" evidence="8">
    <location>
        <begin position="236"/>
        <end position="257"/>
    </location>
</feature>
<comment type="subcellular location">
    <subcellularLocation>
        <location evidence="1">Cell membrane</location>
        <topology evidence="1">Multi-pass membrane protein</topology>
    </subcellularLocation>
</comment>
<evidence type="ECO:0000256" key="2">
    <source>
        <dbReference type="ARBA" id="ARBA00005658"/>
    </source>
</evidence>
<evidence type="ECO:0000313" key="10">
    <source>
        <dbReference type="Proteomes" id="UP001569414"/>
    </source>
</evidence>
<evidence type="ECO:0000256" key="4">
    <source>
        <dbReference type="ARBA" id="ARBA00022475"/>
    </source>
</evidence>
<accession>A0ABV4NTR2</accession>
<evidence type="ECO:0000256" key="1">
    <source>
        <dbReference type="ARBA" id="ARBA00004651"/>
    </source>
</evidence>
<keyword evidence="6 8" id="KW-1133">Transmembrane helix</keyword>
<name>A0ABV4NTR2_9GAMM</name>
<keyword evidence="3" id="KW-0813">Transport</keyword>
<comment type="similarity">
    <text evidence="2">Belongs to the BCCT transporter (TC 2.A.15) family.</text>
</comment>
<feature type="transmembrane region" description="Helical" evidence="8">
    <location>
        <begin position="307"/>
        <end position="327"/>
    </location>
</feature>
<keyword evidence="5 8" id="KW-0812">Transmembrane</keyword>
<feature type="transmembrane region" description="Helical" evidence="8">
    <location>
        <begin position="277"/>
        <end position="295"/>
    </location>
</feature>
<evidence type="ECO:0000256" key="3">
    <source>
        <dbReference type="ARBA" id="ARBA00022448"/>
    </source>
</evidence>
<gene>
    <name evidence="9" type="primary">betT</name>
    <name evidence="9" type="ORF">ACCI51_18475</name>
</gene>